<proteinExistence type="predicted"/>
<evidence type="ECO:0008006" key="9">
    <source>
        <dbReference type="Google" id="ProtNLM"/>
    </source>
</evidence>
<keyword evidence="5" id="KW-0067">ATP-binding</keyword>
<keyword evidence="4" id="KW-0418">Kinase</keyword>
<dbReference type="AlphaFoldDB" id="A0A9J5Y1H4"/>
<organism evidence="7 8">
    <name type="scientific">Solanum commersonii</name>
    <name type="common">Commerson's wild potato</name>
    <name type="synonym">Commerson's nightshade</name>
    <dbReference type="NCBI Taxonomy" id="4109"/>
    <lineage>
        <taxon>Eukaryota</taxon>
        <taxon>Viridiplantae</taxon>
        <taxon>Streptophyta</taxon>
        <taxon>Embryophyta</taxon>
        <taxon>Tracheophyta</taxon>
        <taxon>Spermatophyta</taxon>
        <taxon>Magnoliopsida</taxon>
        <taxon>eudicotyledons</taxon>
        <taxon>Gunneridae</taxon>
        <taxon>Pentapetalae</taxon>
        <taxon>asterids</taxon>
        <taxon>lamiids</taxon>
        <taxon>Solanales</taxon>
        <taxon>Solanaceae</taxon>
        <taxon>Solanoideae</taxon>
        <taxon>Solaneae</taxon>
        <taxon>Solanum</taxon>
    </lineage>
</organism>
<dbReference type="EMBL" id="JACXVP010000007">
    <property type="protein sequence ID" value="KAG5593810.1"/>
    <property type="molecule type" value="Genomic_DNA"/>
</dbReference>
<keyword evidence="1" id="KW-0597">Phosphoprotein</keyword>
<dbReference type="GO" id="GO:0005524">
    <property type="term" value="F:ATP binding"/>
    <property type="evidence" value="ECO:0007669"/>
    <property type="project" value="UniProtKB-KW"/>
</dbReference>
<evidence type="ECO:0000256" key="3">
    <source>
        <dbReference type="ARBA" id="ARBA00022741"/>
    </source>
</evidence>
<dbReference type="InterPro" id="IPR052101">
    <property type="entry name" value="Plant_StressResp_Kinase"/>
</dbReference>
<gene>
    <name evidence="7" type="ORF">H5410_035042</name>
</gene>
<dbReference type="OrthoDB" id="1300456at2759"/>
<keyword evidence="3" id="KW-0547">Nucleotide-binding</keyword>
<evidence type="ECO:0000313" key="8">
    <source>
        <dbReference type="Proteomes" id="UP000824120"/>
    </source>
</evidence>
<reference evidence="7 8" key="1">
    <citation type="submission" date="2020-09" db="EMBL/GenBank/DDBJ databases">
        <title>De no assembly of potato wild relative species, Solanum commersonii.</title>
        <authorList>
            <person name="Cho K."/>
        </authorList>
    </citation>
    <scope>NUCLEOTIDE SEQUENCE [LARGE SCALE GENOMIC DNA]</scope>
    <source>
        <strain evidence="7">LZ3.2</strain>
        <tissue evidence="7">Leaf</tissue>
    </source>
</reference>
<keyword evidence="6" id="KW-0472">Membrane</keyword>
<name>A0A9J5Y1H4_SOLCO</name>
<dbReference type="PANTHER" id="PTHR47983">
    <property type="entry name" value="PTO-INTERACTING PROTEIN 1-LIKE"/>
    <property type="match status" value="1"/>
</dbReference>
<dbReference type="PANTHER" id="PTHR47983:SF22">
    <property type="entry name" value="PROLINE-RICH RECEPTOR-LIKE PROTEIN KINASE PERK2"/>
    <property type="match status" value="1"/>
</dbReference>
<feature type="transmembrane region" description="Helical" evidence="6">
    <location>
        <begin position="55"/>
        <end position="73"/>
    </location>
</feature>
<evidence type="ECO:0000313" key="7">
    <source>
        <dbReference type="EMBL" id="KAG5593810.1"/>
    </source>
</evidence>
<dbReference type="GO" id="GO:0016301">
    <property type="term" value="F:kinase activity"/>
    <property type="evidence" value="ECO:0007669"/>
    <property type="project" value="UniProtKB-KW"/>
</dbReference>
<evidence type="ECO:0000256" key="5">
    <source>
        <dbReference type="ARBA" id="ARBA00022840"/>
    </source>
</evidence>
<evidence type="ECO:0000256" key="4">
    <source>
        <dbReference type="ARBA" id="ARBA00022777"/>
    </source>
</evidence>
<keyword evidence="2" id="KW-0808">Transferase</keyword>
<dbReference type="Proteomes" id="UP000824120">
    <property type="component" value="Chromosome 7"/>
</dbReference>
<evidence type="ECO:0000256" key="2">
    <source>
        <dbReference type="ARBA" id="ARBA00022679"/>
    </source>
</evidence>
<protein>
    <recommendedName>
        <fullName evidence="9">Serine-threonine/tyrosine-protein kinase catalytic domain-containing protein</fullName>
    </recommendedName>
</protein>
<dbReference type="InterPro" id="IPR011009">
    <property type="entry name" value="Kinase-like_dom_sf"/>
</dbReference>
<dbReference type="SUPFAM" id="SSF56112">
    <property type="entry name" value="Protein kinase-like (PK-like)"/>
    <property type="match status" value="2"/>
</dbReference>
<accession>A0A9J5Y1H4</accession>
<dbReference type="Gene3D" id="1.10.510.10">
    <property type="entry name" value="Transferase(Phosphotransferase) domain 1"/>
    <property type="match status" value="1"/>
</dbReference>
<evidence type="ECO:0000256" key="1">
    <source>
        <dbReference type="ARBA" id="ARBA00022553"/>
    </source>
</evidence>
<keyword evidence="8" id="KW-1185">Reference proteome</keyword>
<keyword evidence="6" id="KW-0812">Transmembrane</keyword>
<comment type="caution">
    <text evidence="7">The sequence shown here is derived from an EMBL/GenBank/DDBJ whole genome shotgun (WGS) entry which is preliminary data.</text>
</comment>
<sequence>MKSDVYYFGILLLELMAKRKFSSSRSLEHEAVLWVVLWFGYKETEQENVCVVRCLFTQASVAVCVYYFGILLLELMAKRKFSFAHVCCCVQTSIANAVKHGKKYLVHECFTEVDYPTAFAITLLVFLCTDFDPDKRPSMKDVIDTLNAMGMGGVKRKRDEYDAEQ</sequence>
<evidence type="ECO:0000256" key="6">
    <source>
        <dbReference type="SAM" id="Phobius"/>
    </source>
</evidence>
<keyword evidence="6" id="KW-1133">Transmembrane helix</keyword>